<name>A0A5E4ZP19_9BURK</name>
<dbReference type="GO" id="GO:0016301">
    <property type="term" value="F:kinase activity"/>
    <property type="evidence" value="ECO:0007669"/>
    <property type="project" value="UniProtKB-KW"/>
</dbReference>
<keyword evidence="2" id="KW-0808">Transferase</keyword>
<keyword evidence="3" id="KW-1185">Reference proteome</keyword>
<sequence>MAGIGFELRRLLRSDTLSGTFAAYSYAGIISAGPLVLSMVGVILVGLMSLTSVQPPGMLTQFQVSVTYLIASSVIVTGLIQLAFTRYLSDRLFAGEPQAVMPSFHAVSLVTTVVLGAIGLCVSQTLLVNEPLSYRWLMWIGFVLLGNLWIVVLFLTSVKQYRAILGVFCAGYSLTVVCAVLLGRYGLTGLLGGFVIGHTALLFGFTVIVARHYRTSTWLSWAVFVPGNLRLSLVGVGLCFGLGVWVDKLMFWMWPATGVNVIGPLRAAPLYDLPVFLSYLCVIPGMAVFLLRIETDFAEAYAAFFDAVRRGGTLGQLSASRVLMVRAVRTGLFEILKVQAVVTLLVFAFGEDLLRLAGVPTDRQAVVTLLRVDVVSAGLQVLLLGVLNVLFYLDRRRDVLLLSALLVALNAFFTWASLRHGPASYGYGFALALGCVLGLGAHRLSRRLAALEFDTYMGQGK</sequence>
<feature type="transmembrane region" description="Helical" evidence="1">
    <location>
        <begin position="424"/>
        <end position="441"/>
    </location>
</feature>
<keyword evidence="1" id="KW-0472">Membrane</keyword>
<feature type="transmembrane region" description="Helical" evidence="1">
    <location>
        <begin position="331"/>
        <end position="349"/>
    </location>
</feature>
<evidence type="ECO:0000256" key="1">
    <source>
        <dbReference type="SAM" id="Phobius"/>
    </source>
</evidence>
<feature type="transmembrane region" description="Helical" evidence="1">
    <location>
        <begin position="399"/>
        <end position="418"/>
    </location>
</feature>
<feature type="transmembrane region" description="Helical" evidence="1">
    <location>
        <begin position="66"/>
        <end position="85"/>
    </location>
</feature>
<feature type="transmembrane region" description="Helical" evidence="1">
    <location>
        <begin position="163"/>
        <end position="183"/>
    </location>
</feature>
<keyword evidence="1" id="KW-0812">Transmembrane</keyword>
<dbReference type="Pfam" id="PF16933">
    <property type="entry name" value="PelG"/>
    <property type="match status" value="1"/>
</dbReference>
<organism evidence="2 3">
    <name type="scientific">Pandoraea captiosa</name>
    <dbReference type="NCBI Taxonomy" id="2508302"/>
    <lineage>
        <taxon>Bacteria</taxon>
        <taxon>Pseudomonadati</taxon>
        <taxon>Pseudomonadota</taxon>
        <taxon>Betaproteobacteria</taxon>
        <taxon>Burkholderiales</taxon>
        <taxon>Burkholderiaceae</taxon>
        <taxon>Pandoraea</taxon>
    </lineage>
</organism>
<feature type="transmembrane region" description="Helical" evidence="1">
    <location>
        <begin position="21"/>
        <end position="46"/>
    </location>
</feature>
<keyword evidence="2" id="KW-0418">Kinase</keyword>
<dbReference type="Proteomes" id="UP000414136">
    <property type="component" value="Unassembled WGS sequence"/>
</dbReference>
<feature type="transmembrane region" description="Helical" evidence="1">
    <location>
        <begin position="106"/>
        <end position="128"/>
    </location>
</feature>
<proteinExistence type="predicted"/>
<dbReference type="RefSeq" id="WP_150623532.1">
    <property type="nucleotide sequence ID" value="NZ_CABPSQ010000001.1"/>
</dbReference>
<feature type="transmembrane region" description="Helical" evidence="1">
    <location>
        <begin position="231"/>
        <end position="253"/>
    </location>
</feature>
<evidence type="ECO:0000313" key="3">
    <source>
        <dbReference type="Proteomes" id="UP000414136"/>
    </source>
</evidence>
<evidence type="ECO:0000313" key="2">
    <source>
        <dbReference type="EMBL" id="VVE62568.1"/>
    </source>
</evidence>
<keyword evidence="1" id="KW-1133">Transmembrane helix</keyword>
<feature type="transmembrane region" description="Helical" evidence="1">
    <location>
        <begin position="189"/>
        <end position="210"/>
    </location>
</feature>
<dbReference type="OrthoDB" id="37830at2"/>
<dbReference type="InterPro" id="IPR031617">
    <property type="entry name" value="PelG"/>
</dbReference>
<accession>A0A5E4ZP19</accession>
<reference evidence="2 3" key="1">
    <citation type="submission" date="2019-08" db="EMBL/GenBank/DDBJ databases">
        <authorList>
            <person name="Peeters C."/>
        </authorList>
    </citation>
    <scope>NUCLEOTIDE SEQUENCE [LARGE SCALE GENOMIC DNA]</scope>
    <source>
        <strain evidence="2 3">LMG 31118</strain>
    </source>
</reference>
<protein>
    <submittedName>
        <fullName evidence="2">Histidine kinase</fullName>
    </submittedName>
</protein>
<feature type="transmembrane region" description="Helical" evidence="1">
    <location>
        <begin position="369"/>
        <end position="392"/>
    </location>
</feature>
<dbReference type="EMBL" id="CABPSQ010000001">
    <property type="protein sequence ID" value="VVE62568.1"/>
    <property type="molecule type" value="Genomic_DNA"/>
</dbReference>
<gene>
    <name evidence="2" type="ORF">PCA31118_01055</name>
</gene>
<feature type="transmembrane region" description="Helical" evidence="1">
    <location>
        <begin position="134"/>
        <end position="156"/>
    </location>
</feature>
<feature type="transmembrane region" description="Helical" evidence="1">
    <location>
        <begin position="273"/>
        <end position="291"/>
    </location>
</feature>
<dbReference type="AlphaFoldDB" id="A0A5E4ZP19"/>